<dbReference type="EMBL" id="BMEM01000003">
    <property type="protein sequence ID" value="GGF54412.1"/>
    <property type="molecule type" value="Genomic_DNA"/>
</dbReference>
<evidence type="ECO:0000256" key="6">
    <source>
        <dbReference type="ARBA" id="ARBA00022840"/>
    </source>
</evidence>
<evidence type="ECO:0000256" key="5">
    <source>
        <dbReference type="ARBA" id="ARBA00022777"/>
    </source>
</evidence>
<keyword evidence="7" id="KW-0443">Lipid metabolism</keyword>
<dbReference type="GO" id="GO:0005524">
    <property type="term" value="F:ATP binding"/>
    <property type="evidence" value="ECO:0007669"/>
    <property type="project" value="UniProtKB-KW"/>
</dbReference>
<comment type="similarity">
    <text evidence="2">Belongs to the diacylglycerol/lipid kinase family.</text>
</comment>
<evidence type="ECO:0000256" key="7">
    <source>
        <dbReference type="ARBA" id="ARBA00023209"/>
    </source>
</evidence>
<dbReference type="PANTHER" id="PTHR12358:SF54">
    <property type="entry name" value="SPHINGOSINE KINASE RELATED PROTEIN"/>
    <property type="match status" value="1"/>
</dbReference>
<dbReference type="Pfam" id="PF19279">
    <property type="entry name" value="YegS_C"/>
    <property type="match status" value="1"/>
</dbReference>
<dbReference type="GO" id="GO:0008654">
    <property type="term" value="P:phospholipid biosynthetic process"/>
    <property type="evidence" value="ECO:0007669"/>
    <property type="project" value="UniProtKB-KW"/>
</dbReference>
<dbReference type="AlphaFoldDB" id="A0A917F5P2"/>
<gene>
    <name evidence="11" type="ORF">GCM10011366_22830</name>
</gene>
<dbReference type="SUPFAM" id="SSF111331">
    <property type="entry name" value="NAD kinase/diacylglycerol kinase-like"/>
    <property type="match status" value="1"/>
</dbReference>
<evidence type="ECO:0000259" key="10">
    <source>
        <dbReference type="PROSITE" id="PS50146"/>
    </source>
</evidence>
<dbReference type="InterPro" id="IPR045540">
    <property type="entry name" value="YegS/DAGK_C"/>
</dbReference>
<reference evidence="11" key="1">
    <citation type="journal article" date="2014" name="Int. J. Syst. Evol. Microbiol.">
        <title>Complete genome sequence of Corynebacterium casei LMG S-19264T (=DSM 44701T), isolated from a smear-ripened cheese.</title>
        <authorList>
            <consortium name="US DOE Joint Genome Institute (JGI-PGF)"/>
            <person name="Walter F."/>
            <person name="Albersmeier A."/>
            <person name="Kalinowski J."/>
            <person name="Ruckert C."/>
        </authorList>
    </citation>
    <scope>NUCLEOTIDE SEQUENCE</scope>
    <source>
        <strain evidence="11">CGMCC 1.12160</strain>
    </source>
</reference>
<keyword evidence="8" id="KW-1208">Phospholipid metabolism</keyword>
<keyword evidence="7" id="KW-0444">Lipid biosynthesis</keyword>
<feature type="compositionally biased region" description="Acidic residues" evidence="9">
    <location>
        <begin position="151"/>
        <end position="165"/>
    </location>
</feature>
<name>A0A917F5P2_9MICO</name>
<dbReference type="Pfam" id="PF00781">
    <property type="entry name" value="DAGK_cat"/>
    <property type="match status" value="1"/>
</dbReference>
<keyword evidence="12" id="KW-1185">Reference proteome</keyword>
<keyword evidence="7" id="KW-0594">Phospholipid biosynthesis</keyword>
<dbReference type="Gene3D" id="2.60.200.40">
    <property type="match status" value="1"/>
</dbReference>
<keyword evidence="6" id="KW-0067">ATP-binding</keyword>
<evidence type="ECO:0000256" key="9">
    <source>
        <dbReference type="SAM" id="MobiDB-lite"/>
    </source>
</evidence>
<evidence type="ECO:0000313" key="11">
    <source>
        <dbReference type="EMBL" id="GGF54412.1"/>
    </source>
</evidence>
<feature type="region of interest" description="Disordered" evidence="9">
    <location>
        <begin position="149"/>
        <end position="168"/>
    </location>
</feature>
<protein>
    <submittedName>
        <fullName evidence="11">Sphingosine kinase</fullName>
    </submittedName>
</protein>
<evidence type="ECO:0000256" key="2">
    <source>
        <dbReference type="ARBA" id="ARBA00005983"/>
    </source>
</evidence>
<keyword evidence="5 11" id="KW-0418">Kinase</keyword>
<accession>A0A917F5P2</accession>
<comment type="caution">
    <text evidence="11">The sequence shown here is derived from an EMBL/GenBank/DDBJ whole genome shotgun (WGS) entry which is preliminary data.</text>
</comment>
<dbReference type="PANTHER" id="PTHR12358">
    <property type="entry name" value="SPHINGOSINE KINASE"/>
    <property type="match status" value="1"/>
</dbReference>
<keyword evidence="4" id="KW-0547">Nucleotide-binding</keyword>
<dbReference type="Proteomes" id="UP000605670">
    <property type="component" value="Unassembled WGS sequence"/>
</dbReference>
<dbReference type="InterPro" id="IPR016064">
    <property type="entry name" value="NAD/diacylglycerol_kinase_sf"/>
</dbReference>
<evidence type="ECO:0000256" key="4">
    <source>
        <dbReference type="ARBA" id="ARBA00022741"/>
    </source>
</evidence>
<evidence type="ECO:0000256" key="1">
    <source>
        <dbReference type="ARBA" id="ARBA00001946"/>
    </source>
</evidence>
<dbReference type="RefSeq" id="WP_188430854.1">
    <property type="nucleotide sequence ID" value="NZ_BAABKH010000003.1"/>
</dbReference>
<reference evidence="11" key="2">
    <citation type="submission" date="2020-09" db="EMBL/GenBank/DDBJ databases">
        <authorList>
            <person name="Sun Q."/>
            <person name="Zhou Y."/>
        </authorList>
    </citation>
    <scope>NUCLEOTIDE SEQUENCE</scope>
    <source>
        <strain evidence="11">CGMCC 1.12160</strain>
    </source>
</reference>
<proteinExistence type="inferred from homology"/>
<organism evidence="11 12">
    <name type="scientific">Ornithinimicrobium tianjinense</name>
    <dbReference type="NCBI Taxonomy" id="1195761"/>
    <lineage>
        <taxon>Bacteria</taxon>
        <taxon>Bacillati</taxon>
        <taxon>Actinomycetota</taxon>
        <taxon>Actinomycetes</taxon>
        <taxon>Micrococcales</taxon>
        <taxon>Ornithinimicrobiaceae</taxon>
        <taxon>Ornithinimicrobium</taxon>
    </lineage>
</organism>
<dbReference type="InterPro" id="IPR001206">
    <property type="entry name" value="Diacylglycerol_kinase_cat_dom"/>
</dbReference>
<evidence type="ECO:0000256" key="8">
    <source>
        <dbReference type="ARBA" id="ARBA00023264"/>
    </source>
</evidence>
<evidence type="ECO:0000313" key="12">
    <source>
        <dbReference type="Proteomes" id="UP000605670"/>
    </source>
</evidence>
<feature type="domain" description="DAGKc" evidence="10">
    <location>
        <begin position="8"/>
        <end position="140"/>
    </location>
</feature>
<dbReference type="InterPro" id="IPR017438">
    <property type="entry name" value="ATP-NAD_kinase_N"/>
</dbReference>
<dbReference type="Gene3D" id="3.40.50.10330">
    <property type="entry name" value="Probable inorganic polyphosphate/atp-NAD kinase, domain 1"/>
    <property type="match status" value="1"/>
</dbReference>
<dbReference type="PROSITE" id="PS50146">
    <property type="entry name" value="DAGK"/>
    <property type="match status" value="1"/>
</dbReference>
<sequence length="352" mass="37219">MSTHPTASGPRRAAVIVNPTKFDRVDRVHHLVAEACRRHGWDEPLWLETTPEDTGEGQTREALEAGVDLVCPLGGDGTVRTVGSVLAGGDVPMGLLPGGTGNLLARNLDLPVDSLERCLDIALTGVDTRIDTCRLDLVRPTSAQLAARLADEEDPSENVDLDDAVDDRSSSEVREEHTFLVMAGLGFDAEVMAGAPEGLKARVGWLAYLVAGLRHLKGPQFTVAVKVDGGAPFRRRVRSVMVGNVGKLMGGMDLLPDALADDGSVDAVLLSPEGVVGWGATFAQLATRRRIGHSRVDHLQGQEVRVVSDKPVELEVDGDTLGTAIAMRVVVQPGSLVVRVAGTSGDSIDALS</sequence>
<keyword evidence="3" id="KW-0808">Transferase</keyword>
<dbReference type="GO" id="GO:0016301">
    <property type="term" value="F:kinase activity"/>
    <property type="evidence" value="ECO:0007669"/>
    <property type="project" value="UniProtKB-KW"/>
</dbReference>
<comment type="cofactor">
    <cofactor evidence="1">
        <name>Mg(2+)</name>
        <dbReference type="ChEBI" id="CHEBI:18420"/>
    </cofactor>
</comment>
<dbReference type="InterPro" id="IPR050187">
    <property type="entry name" value="Lipid_Phosphate_FormReg"/>
</dbReference>
<evidence type="ECO:0000256" key="3">
    <source>
        <dbReference type="ARBA" id="ARBA00022679"/>
    </source>
</evidence>